<dbReference type="Gene3D" id="3.90.550.10">
    <property type="entry name" value="Spore Coat Polysaccharide Biosynthesis Protein SpsA, Chain A"/>
    <property type="match status" value="1"/>
</dbReference>
<dbReference type="InterPro" id="IPR007267">
    <property type="entry name" value="GtrA_DPMS_TM"/>
</dbReference>
<feature type="transmembrane region" description="Helical" evidence="8">
    <location>
        <begin position="333"/>
        <end position="351"/>
    </location>
</feature>
<keyword evidence="7 8" id="KW-0472">Membrane</keyword>
<comment type="caution">
    <text evidence="11">The sequence shown here is derived from an EMBL/GenBank/DDBJ whole genome shotgun (WGS) entry which is preliminary data.</text>
</comment>
<dbReference type="PANTHER" id="PTHR43398:SF1">
    <property type="entry name" value="DOLICHOL-PHOSPHATE MANNOSYLTRANSFERASE SUBUNIT 1"/>
    <property type="match status" value="1"/>
</dbReference>
<reference evidence="11 12" key="1">
    <citation type="submission" date="2019-06" db="EMBL/GenBank/DDBJ databases">
        <title>A novel species of marine bacteria.</title>
        <authorList>
            <person name="Wang Y."/>
        </authorList>
    </citation>
    <scope>NUCLEOTIDE SEQUENCE [LARGE SCALE GENOMIC DNA]</scope>
    <source>
        <strain evidence="11 12">MA1-10</strain>
    </source>
</reference>
<evidence type="ECO:0000256" key="4">
    <source>
        <dbReference type="ARBA" id="ARBA00022679"/>
    </source>
</evidence>
<dbReference type="OrthoDB" id="9807795at2"/>
<dbReference type="SUPFAM" id="SSF53448">
    <property type="entry name" value="Nucleotide-diphospho-sugar transferases"/>
    <property type="match status" value="1"/>
</dbReference>
<evidence type="ECO:0000259" key="10">
    <source>
        <dbReference type="Pfam" id="PF04138"/>
    </source>
</evidence>
<dbReference type="GO" id="GO:0035269">
    <property type="term" value="P:protein O-linked glycosylation via mannose"/>
    <property type="evidence" value="ECO:0007669"/>
    <property type="project" value="TreeGrafter"/>
</dbReference>
<keyword evidence="3" id="KW-0328">Glycosyltransferase</keyword>
<dbReference type="GO" id="GO:0016020">
    <property type="term" value="C:membrane"/>
    <property type="evidence" value="ECO:0007669"/>
    <property type="project" value="UniProtKB-SubCell"/>
</dbReference>
<evidence type="ECO:0000256" key="3">
    <source>
        <dbReference type="ARBA" id="ARBA00022676"/>
    </source>
</evidence>
<feature type="domain" description="Glycosyltransferase 2-like" evidence="9">
    <location>
        <begin position="36"/>
        <end position="198"/>
    </location>
</feature>
<feature type="transmembrane region" description="Helical" evidence="8">
    <location>
        <begin position="363"/>
        <end position="381"/>
    </location>
</feature>
<name>A0A545SNI9_9RHOB</name>
<sequence>MLVHKYSHRANTRKHSIMSFHEAAPLARISVTVPISIVVPTYRECENIPHIFNRVRALRDSQNIEIELIFMDDKSNDGSVEAVAAIGEDWVRIVERNGERGLSPAVIDGFQLAQHPVLICMDCDLSHPPEAIPQMVLALASGQEFVLGSRYVKGGSTDDDWGFFRWLNSRIATLLAAPLTSARDPMSGFFALRKESFDHARDLSPVGYKIALELIVKCDVDNVAEVPIHFQDRMHGESKLTLKEQLNYLKHIRRLYIHRFANAMYFLQFMIVGASGVVVNLLTLSLLLWLGASDSVGLVGGIAVSVVSNFLLNRRFTFSYARDRNPWKQFVGFVSASGLGMAVNYSVALYLSKYALPDGQGSIYLAALAGIGSGMIFNFLGNRFVVFRKRFIKDNAKNI</sequence>
<dbReference type="GO" id="GO:0006488">
    <property type="term" value="P:dolichol-linked oligosaccharide biosynthetic process"/>
    <property type="evidence" value="ECO:0007669"/>
    <property type="project" value="TreeGrafter"/>
</dbReference>
<dbReference type="CDD" id="cd06442">
    <property type="entry name" value="DPM1_like"/>
    <property type="match status" value="1"/>
</dbReference>
<dbReference type="EMBL" id="VICH01000009">
    <property type="protein sequence ID" value="TQV66539.1"/>
    <property type="molecule type" value="Genomic_DNA"/>
</dbReference>
<dbReference type="GO" id="GO:0004582">
    <property type="term" value="F:dolichyl-phosphate beta-D-mannosyltransferase activity"/>
    <property type="evidence" value="ECO:0007669"/>
    <property type="project" value="InterPro"/>
</dbReference>
<dbReference type="GO" id="GO:0000271">
    <property type="term" value="P:polysaccharide biosynthetic process"/>
    <property type="evidence" value="ECO:0007669"/>
    <property type="project" value="InterPro"/>
</dbReference>
<dbReference type="InterPro" id="IPR039528">
    <property type="entry name" value="DPM1-like"/>
</dbReference>
<evidence type="ECO:0000259" key="9">
    <source>
        <dbReference type="Pfam" id="PF00535"/>
    </source>
</evidence>
<comment type="subcellular location">
    <subcellularLocation>
        <location evidence="1">Membrane</location>
        <topology evidence="1">Multi-pass membrane protein</topology>
    </subcellularLocation>
</comment>
<feature type="transmembrane region" description="Helical" evidence="8">
    <location>
        <begin position="263"/>
        <end position="289"/>
    </location>
</feature>
<dbReference type="Pfam" id="PF04138">
    <property type="entry name" value="GtrA_DPMS_TM"/>
    <property type="match status" value="1"/>
</dbReference>
<evidence type="ECO:0000313" key="12">
    <source>
        <dbReference type="Proteomes" id="UP000315816"/>
    </source>
</evidence>
<dbReference type="InterPro" id="IPR029044">
    <property type="entry name" value="Nucleotide-diphossugar_trans"/>
</dbReference>
<keyword evidence="12" id="KW-1185">Reference proteome</keyword>
<feature type="transmembrane region" description="Helical" evidence="8">
    <location>
        <begin position="295"/>
        <end position="312"/>
    </location>
</feature>
<evidence type="ECO:0000256" key="1">
    <source>
        <dbReference type="ARBA" id="ARBA00004141"/>
    </source>
</evidence>
<protein>
    <submittedName>
        <fullName evidence="11">Glycosyltransferase family 2 protein</fullName>
    </submittedName>
</protein>
<dbReference type="Pfam" id="PF00535">
    <property type="entry name" value="Glycos_transf_2"/>
    <property type="match status" value="1"/>
</dbReference>
<dbReference type="InterPro" id="IPR001173">
    <property type="entry name" value="Glyco_trans_2-like"/>
</dbReference>
<proteinExistence type="inferred from homology"/>
<feature type="domain" description="GtrA/DPMS transmembrane" evidence="10">
    <location>
        <begin position="268"/>
        <end position="387"/>
    </location>
</feature>
<organism evidence="11 12">
    <name type="scientific">Aliiroseovarius halocynthiae</name>
    <dbReference type="NCBI Taxonomy" id="985055"/>
    <lineage>
        <taxon>Bacteria</taxon>
        <taxon>Pseudomonadati</taxon>
        <taxon>Pseudomonadota</taxon>
        <taxon>Alphaproteobacteria</taxon>
        <taxon>Rhodobacterales</taxon>
        <taxon>Paracoccaceae</taxon>
        <taxon>Aliiroseovarius</taxon>
    </lineage>
</organism>
<evidence type="ECO:0000256" key="8">
    <source>
        <dbReference type="SAM" id="Phobius"/>
    </source>
</evidence>
<dbReference type="GO" id="GO:0006506">
    <property type="term" value="P:GPI anchor biosynthetic process"/>
    <property type="evidence" value="ECO:0007669"/>
    <property type="project" value="TreeGrafter"/>
</dbReference>
<evidence type="ECO:0000256" key="7">
    <source>
        <dbReference type="ARBA" id="ARBA00023136"/>
    </source>
</evidence>
<keyword evidence="4 11" id="KW-0808">Transferase</keyword>
<evidence type="ECO:0000256" key="6">
    <source>
        <dbReference type="ARBA" id="ARBA00022989"/>
    </source>
</evidence>
<comment type="similarity">
    <text evidence="2">Belongs to the glycosyltransferase 2 family.</text>
</comment>
<keyword evidence="6 8" id="KW-1133">Transmembrane helix</keyword>
<dbReference type="Proteomes" id="UP000315816">
    <property type="component" value="Unassembled WGS sequence"/>
</dbReference>
<accession>A0A545SNI9</accession>
<evidence type="ECO:0000256" key="5">
    <source>
        <dbReference type="ARBA" id="ARBA00022692"/>
    </source>
</evidence>
<evidence type="ECO:0000313" key="11">
    <source>
        <dbReference type="EMBL" id="TQV66539.1"/>
    </source>
</evidence>
<dbReference type="PANTHER" id="PTHR43398">
    <property type="entry name" value="DOLICHOL-PHOSPHATE MANNOSYLTRANSFERASE SUBUNIT 1"/>
    <property type="match status" value="1"/>
</dbReference>
<evidence type="ECO:0000256" key="2">
    <source>
        <dbReference type="ARBA" id="ARBA00006739"/>
    </source>
</evidence>
<keyword evidence="5 8" id="KW-0812">Transmembrane</keyword>
<gene>
    <name evidence="11" type="ORF">FIL88_12475</name>
</gene>
<dbReference type="AlphaFoldDB" id="A0A545SNI9"/>